<keyword evidence="6" id="KW-1185">Reference proteome</keyword>
<dbReference type="InterPro" id="IPR036390">
    <property type="entry name" value="WH_DNA-bd_sf"/>
</dbReference>
<dbReference type="PRINTS" id="PR00039">
    <property type="entry name" value="HTHLYSR"/>
</dbReference>
<keyword evidence="3" id="KW-0804">Transcription</keyword>
<evidence type="ECO:0000256" key="3">
    <source>
        <dbReference type="ARBA" id="ARBA00023163"/>
    </source>
</evidence>
<dbReference type="PROSITE" id="PS50931">
    <property type="entry name" value="HTH_LYSR"/>
    <property type="match status" value="1"/>
</dbReference>
<comment type="similarity">
    <text evidence="1">Belongs to the LysR transcriptional regulatory family.</text>
</comment>
<dbReference type="PANTHER" id="PTHR30126:SF39">
    <property type="entry name" value="HTH-TYPE TRANSCRIPTIONAL REGULATOR CYSL"/>
    <property type="match status" value="1"/>
</dbReference>
<gene>
    <name evidence="5" type="ORF">JL111_10930</name>
</gene>
<evidence type="ECO:0000256" key="2">
    <source>
        <dbReference type="ARBA" id="ARBA00023015"/>
    </source>
</evidence>
<dbReference type="Gene3D" id="1.10.10.10">
    <property type="entry name" value="Winged helix-like DNA-binding domain superfamily/Winged helix DNA-binding domain"/>
    <property type="match status" value="1"/>
</dbReference>
<comment type="caution">
    <text evidence="5">The sequence shown here is derived from an EMBL/GenBank/DDBJ whole genome shotgun (WGS) entry which is preliminary data.</text>
</comment>
<accession>A0ABS1S5K3</accession>
<protein>
    <submittedName>
        <fullName evidence="5">LysR family transcriptional regulator</fullName>
    </submittedName>
</protein>
<evidence type="ECO:0000313" key="5">
    <source>
        <dbReference type="EMBL" id="MBL3674000.1"/>
    </source>
</evidence>
<dbReference type="Pfam" id="PF00126">
    <property type="entry name" value="HTH_1"/>
    <property type="match status" value="1"/>
</dbReference>
<feature type="domain" description="HTH lysR-type" evidence="4">
    <location>
        <begin position="1"/>
        <end position="46"/>
    </location>
</feature>
<evidence type="ECO:0000259" key="4">
    <source>
        <dbReference type="PROSITE" id="PS50931"/>
    </source>
</evidence>
<organism evidence="5 6">
    <name type="scientific">Paracoccus aerius</name>
    <dbReference type="NCBI Taxonomy" id="1915382"/>
    <lineage>
        <taxon>Bacteria</taxon>
        <taxon>Pseudomonadati</taxon>
        <taxon>Pseudomonadota</taxon>
        <taxon>Alphaproteobacteria</taxon>
        <taxon>Rhodobacterales</taxon>
        <taxon>Paracoccaceae</taxon>
        <taxon>Paracoccus</taxon>
    </lineage>
</organism>
<reference evidence="5 6" key="1">
    <citation type="submission" date="2021-01" db="EMBL/GenBank/DDBJ databases">
        <title>011410 draft genome.</title>
        <authorList>
            <person name="Lang L."/>
        </authorList>
    </citation>
    <scope>NUCLEOTIDE SEQUENCE [LARGE SCALE GENOMIC DNA]</scope>
    <source>
        <strain evidence="5 6">KCTC 42845</strain>
    </source>
</reference>
<sequence length="108" mass="11591">MEEGSLSAAVRRLGMAQPTVRARVEALEHALGMILFTRSFQGLLPTEQARALHEHVRAMAHASDAFLRAAAAPASEIAGVVRLSVSEFMGLEGLCCTKPVRIHCVNPV</sequence>
<dbReference type="InterPro" id="IPR000847">
    <property type="entry name" value="LysR_HTH_N"/>
</dbReference>
<evidence type="ECO:0000256" key="1">
    <source>
        <dbReference type="ARBA" id="ARBA00009437"/>
    </source>
</evidence>
<proteinExistence type="inferred from homology"/>
<dbReference type="SUPFAM" id="SSF46785">
    <property type="entry name" value="Winged helix' DNA-binding domain"/>
    <property type="match status" value="1"/>
</dbReference>
<name>A0ABS1S5K3_9RHOB</name>
<evidence type="ECO:0000313" key="6">
    <source>
        <dbReference type="Proteomes" id="UP000644749"/>
    </source>
</evidence>
<dbReference type="EMBL" id="JAESHT010000008">
    <property type="protein sequence ID" value="MBL3674000.1"/>
    <property type="molecule type" value="Genomic_DNA"/>
</dbReference>
<keyword evidence="2" id="KW-0805">Transcription regulation</keyword>
<dbReference type="PANTHER" id="PTHR30126">
    <property type="entry name" value="HTH-TYPE TRANSCRIPTIONAL REGULATOR"/>
    <property type="match status" value="1"/>
</dbReference>
<dbReference type="InterPro" id="IPR036388">
    <property type="entry name" value="WH-like_DNA-bd_sf"/>
</dbReference>
<dbReference type="Proteomes" id="UP000644749">
    <property type="component" value="Unassembled WGS sequence"/>
</dbReference>